<reference evidence="1 2" key="1">
    <citation type="submission" date="2015-11" db="EMBL/GenBank/DDBJ databases">
        <title>Butyribacter intestini gen. nov., sp. nov., a butyric acid-producing bacterium of the family Lachnospiraceae isolated from the human faeces.</title>
        <authorList>
            <person name="Zou Y."/>
            <person name="Xue W."/>
            <person name="Luo G."/>
            <person name="Lv M."/>
        </authorList>
    </citation>
    <scope>NUCLEOTIDE SEQUENCE [LARGE SCALE GENOMIC DNA]</scope>
    <source>
        <strain evidence="1 2">ACET-33324</strain>
    </source>
</reference>
<dbReference type="AlphaFoldDB" id="A0A0V8QH67"/>
<dbReference type="InterPro" id="IPR046726">
    <property type="entry name" value="DUF6618"/>
</dbReference>
<protein>
    <submittedName>
        <fullName evidence="1">Uncharacterized protein</fullName>
    </submittedName>
</protein>
<dbReference type="RefSeq" id="WP_058351883.1">
    <property type="nucleotide sequence ID" value="NZ_CABMMD010000079.1"/>
</dbReference>
<evidence type="ECO:0000313" key="1">
    <source>
        <dbReference type="EMBL" id="KSV59836.1"/>
    </source>
</evidence>
<keyword evidence="2" id="KW-1185">Reference proteome</keyword>
<gene>
    <name evidence="1" type="ORF">ASU35_07470</name>
</gene>
<name>A0A0V8QH67_9FIRM</name>
<comment type="caution">
    <text evidence="1">The sequence shown here is derived from an EMBL/GenBank/DDBJ whole genome shotgun (WGS) entry which is preliminary data.</text>
</comment>
<dbReference type="STRING" id="290052.ASU35_07470"/>
<sequence length="105" mass="11654">MITFLCKGKGCSPHQWEGTLEIIRNGNPCEAELDARGSHFHLIVGKHAYGNYICIPNWDIGTELAALSDTFWNEERLRNYSKMKKVDACTVVAALKILADNGCIG</sequence>
<evidence type="ECO:0000313" key="2">
    <source>
        <dbReference type="Proteomes" id="UP000054874"/>
    </source>
</evidence>
<organism evidence="1 2">
    <name type="scientific">Acetivibrio ethanolgignens</name>
    <dbReference type="NCBI Taxonomy" id="290052"/>
    <lineage>
        <taxon>Bacteria</taxon>
        <taxon>Bacillati</taxon>
        <taxon>Bacillota</taxon>
        <taxon>Clostridia</taxon>
        <taxon>Eubacteriales</taxon>
        <taxon>Oscillospiraceae</taxon>
        <taxon>Acetivibrio</taxon>
    </lineage>
</organism>
<dbReference type="EMBL" id="LNAM01000079">
    <property type="protein sequence ID" value="KSV59836.1"/>
    <property type="molecule type" value="Genomic_DNA"/>
</dbReference>
<dbReference type="Pfam" id="PF20323">
    <property type="entry name" value="DUF6618"/>
    <property type="match status" value="1"/>
</dbReference>
<proteinExistence type="predicted"/>
<dbReference type="Proteomes" id="UP000054874">
    <property type="component" value="Unassembled WGS sequence"/>
</dbReference>
<accession>A0A0V8QH67</accession>
<dbReference type="OrthoDB" id="1651171at2"/>